<feature type="compositionally biased region" description="Basic and acidic residues" evidence="1">
    <location>
        <begin position="17"/>
        <end position="29"/>
    </location>
</feature>
<evidence type="ECO:0000256" key="1">
    <source>
        <dbReference type="SAM" id="MobiDB-lite"/>
    </source>
</evidence>
<dbReference type="AlphaFoldDB" id="A0A7J7NK21"/>
<feature type="non-terminal residue" evidence="2">
    <location>
        <position position="1"/>
    </location>
</feature>
<accession>A0A7J7NK21</accession>
<reference evidence="2 3" key="1">
    <citation type="journal article" date="2020" name="IScience">
        <title>Genome Sequencing of the Endangered Kingdonia uniflora (Circaeasteraceae, Ranunculales) Reveals Potential Mechanisms of Evolutionary Specialization.</title>
        <authorList>
            <person name="Sun Y."/>
            <person name="Deng T."/>
            <person name="Zhang A."/>
            <person name="Moore M.J."/>
            <person name="Landis J.B."/>
            <person name="Lin N."/>
            <person name="Zhang H."/>
            <person name="Zhang X."/>
            <person name="Huang J."/>
            <person name="Zhang X."/>
            <person name="Sun H."/>
            <person name="Wang H."/>
        </authorList>
    </citation>
    <scope>NUCLEOTIDE SEQUENCE [LARGE SCALE GENOMIC DNA]</scope>
    <source>
        <strain evidence="2">TB1705</strain>
        <tissue evidence="2">Leaf</tissue>
    </source>
</reference>
<evidence type="ECO:0000313" key="2">
    <source>
        <dbReference type="EMBL" id="KAF6167443.1"/>
    </source>
</evidence>
<name>A0A7J7NK21_9MAGN</name>
<dbReference type="Proteomes" id="UP000541444">
    <property type="component" value="Unassembled WGS sequence"/>
</dbReference>
<evidence type="ECO:0000313" key="3">
    <source>
        <dbReference type="Proteomes" id="UP000541444"/>
    </source>
</evidence>
<feature type="compositionally biased region" description="Polar residues" evidence="1">
    <location>
        <begin position="1"/>
        <end position="16"/>
    </location>
</feature>
<comment type="caution">
    <text evidence="2">The sequence shown here is derived from an EMBL/GenBank/DDBJ whole genome shotgun (WGS) entry which is preliminary data.</text>
</comment>
<protein>
    <submittedName>
        <fullName evidence="2">Uncharacterized protein</fullName>
    </submittedName>
</protein>
<sequence>SNNSKLVRTTLTNTVQNHEKQRSRSNDFEARSNDFDNILISSTILSSSPHPTLC</sequence>
<proteinExistence type="predicted"/>
<dbReference type="EMBL" id="JACGCM010000725">
    <property type="protein sequence ID" value="KAF6167443.1"/>
    <property type="molecule type" value="Genomic_DNA"/>
</dbReference>
<feature type="region of interest" description="Disordered" evidence="1">
    <location>
        <begin position="1"/>
        <end position="29"/>
    </location>
</feature>
<keyword evidence="3" id="KW-1185">Reference proteome</keyword>
<organism evidence="2 3">
    <name type="scientific">Kingdonia uniflora</name>
    <dbReference type="NCBI Taxonomy" id="39325"/>
    <lineage>
        <taxon>Eukaryota</taxon>
        <taxon>Viridiplantae</taxon>
        <taxon>Streptophyta</taxon>
        <taxon>Embryophyta</taxon>
        <taxon>Tracheophyta</taxon>
        <taxon>Spermatophyta</taxon>
        <taxon>Magnoliopsida</taxon>
        <taxon>Ranunculales</taxon>
        <taxon>Circaeasteraceae</taxon>
        <taxon>Kingdonia</taxon>
    </lineage>
</organism>
<feature type="non-terminal residue" evidence="2">
    <location>
        <position position="54"/>
    </location>
</feature>
<gene>
    <name evidence="2" type="ORF">GIB67_004527</name>
</gene>